<dbReference type="RefSeq" id="WP_171475407.1">
    <property type="nucleotide sequence ID" value="NZ_CP053452.2"/>
</dbReference>
<sequence length="488" mass="52538">MRPLSVVALLVLAAPDAVGADLPRSAPEAQGVSSQAVRAFVEAADKDIDALHSFMLVRHGHVISEGWWAPYAAETPHMLFSLSKSFTSTAVGLAAAEGKLSVDDPVLKFFPDDAPAEPSANLKAMRLTDLLRMSTGQLAEPARKASEPWAKTFLAQPVPFKPGTHFLYNTSATYMLSGAVQKATGQTVLDYLKPRLFEPLGIANPTWELSPQGISTGGYGLSVRTEDIAKFGQLYLQKGKWNGKQLVPEAWVEAATARQTSNGSNPKSDWDQGYGYQFWRCRNGGYRGDGAFGQYCIVLPEQDAVIAITAGVRDMQAVLNLIWDKLLPALKPAPLAADEAAAERLARTLKALSLRVPEGKGTPAKVAGKRYMFPANDGKIESATLEPGGKDGELAVLLRIGGADRRIECGAGKWQKGRTAWGRLPEQPIAASGAWTADDTFTAKICFTETPFAVTLRLKFNGDEVRCESEWNVGFGSTKEAALVGKAE</sequence>
<feature type="chain" id="PRO_5026756830" evidence="1">
    <location>
        <begin position="20"/>
        <end position="488"/>
    </location>
</feature>
<dbReference type="Gene3D" id="3.40.710.10">
    <property type="entry name" value="DD-peptidase/beta-lactamase superfamily"/>
    <property type="match status" value="1"/>
</dbReference>
<dbReference type="Proteomes" id="UP000503447">
    <property type="component" value="Chromosome"/>
</dbReference>
<evidence type="ECO:0000259" key="2">
    <source>
        <dbReference type="Pfam" id="PF00144"/>
    </source>
</evidence>
<dbReference type="SUPFAM" id="SSF56601">
    <property type="entry name" value="beta-lactamase/transpeptidase-like"/>
    <property type="match status" value="1"/>
</dbReference>
<evidence type="ECO:0000256" key="1">
    <source>
        <dbReference type="SAM" id="SignalP"/>
    </source>
</evidence>
<evidence type="ECO:0000313" key="4">
    <source>
        <dbReference type="Proteomes" id="UP000503447"/>
    </source>
</evidence>
<reference evidence="4" key="1">
    <citation type="submission" date="2020-05" db="EMBL/GenBank/DDBJ databases">
        <title>Frigoriglobus tundricola gen. nov., sp. nov., a psychrotolerant cellulolytic planctomycete of the family Gemmataceae with two divergent copies of 16S rRNA gene.</title>
        <authorList>
            <person name="Kulichevskaya I.S."/>
            <person name="Ivanova A.A."/>
            <person name="Naumoff D.G."/>
            <person name="Beletsky A.V."/>
            <person name="Rijpstra W.I.C."/>
            <person name="Sinninghe Damste J.S."/>
            <person name="Mardanov A.V."/>
            <person name="Ravin N.V."/>
            <person name="Dedysh S.N."/>
        </authorList>
    </citation>
    <scope>NUCLEOTIDE SEQUENCE [LARGE SCALE GENOMIC DNA]</scope>
    <source>
        <strain evidence="4">PL17</strain>
    </source>
</reference>
<feature type="domain" description="Beta-lactamase-related" evidence="2">
    <location>
        <begin position="53"/>
        <end position="309"/>
    </location>
</feature>
<keyword evidence="4" id="KW-1185">Reference proteome</keyword>
<dbReference type="InterPro" id="IPR012338">
    <property type="entry name" value="Beta-lactam/transpept-like"/>
</dbReference>
<organism evidence="3 4">
    <name type="scientific">Frigoriglobus tundricola</name>
    <dbReference type="NCBI Taxonomy" id="2774151"/>
    <lineage>
        <taxon>Bacteria</taxon>
        <taxon>Pseudomonadati</taxon>
        <taxon>Planctomycetota</taxon>
        <taxon>Planctomycetia</taxon>
        <taxon>Gemmatales</taxon>
        <taxon>Gemmataceae</taxon>
        <taxon>Frigoriglobus</taxon>
    </lineage>
</organism>
<keyword evidence="1" id="KW-0732">Signal</keyword>
<accession>A0A6M5Z2R2</accession>
<dbReference type="Pfam" id="PF00144">
    <property type="entry name" value="Beta-lactamase"/>
    <property type="match status" value="1"/>
</dbReference>
<protein>
    <submittedName>
        <fullName evidence="3">Beta-lactamase class C-like and penicillin binding proteins (PBPs) superfamily</fullName>
    </submittedName>
</protein>
<proteinExistence type="predicted"/>
<evidence type="ECO:0000313" key="3">
    <source>
        <dbReference type="EMBL" id="QJX00710.1"/>
    </source>
</evidence>
<dbReference type="InterPro" id="IPR001466">
    <property type="entry name" value="Beta-lactam-related"/>
</dbReference>
<dbReference type="PANTHER" id="PTHR43283:SF7">
    <property type="entry name" value="BETA-LACTAMASE-RELATED DOMAIN-CONTAINING PROTEIN"/>
    <property type="match status" value="1"/>
</dbReference>
<dbReference type="AlphaFoldDB" id="A0A6M5Z2R2"/>
<feature type="signal peptide" evidence="1">
    <location>
        <begin position="1"/>
        <end position="19"/>
    </location>
</feature>
<gene>
    <name evidence="3" type="ORF">FTUN_8342</name>
</gene>
<dbReference type="EMBL" id="CP053452">
    <property type="protein sequence ID" value="QJX00710.1"/>
    <property type="molecule type" value="Genomic_DNA"/>
</dbReference>
<name>A0A6M5Z2R2_9BACT</name>
<dbReference type="KEGG" id="ftj:FTUN_8342"/>
<dbReference type="InterPro" id="IPR050789">
    <property type="entry name" value="Diverse_Enzym_Activities"/>
</dbReference>
<dbReference type="PANTHER" id="PTHR43283">
    <property type="entry name" value="BETA-LACTAMASE-RELATED"/>
    <property type="match status" value="1"/>
</dbReference>